<feature type="region of interest" description="Disordered" evidence="1">
    <location>
        <begin position="81"/>
        <end position="101"/>
    </location>
</feature>
<sequence length="101" mass="11481">MKTTTIQAIQGHQSTPPLKTDERKNTYIHIDKLLRMPALSVHAVMQKLTKNRLTITSFNHLPKRLHQRNGDLLHTTASADMEMPPDFEEADDHLEGVSIIT</sequence>
<accession>A0ABD0J8T8</accession>
<comment type="caution">
    <text evidence="2">The sequence shown here is derived from an EMBL/GenBank/DDBJ whole genome shotgun (WGS) entry which is preliminary data.</text>
</comment>
<gene>
    <name evidence="2" type="ORF">BaRGS_00037423</name>
</gene>
<evidence type="ECO:0000256" key="1">
    <source>
        <dbReference type="SAM" id="MobiDB-lite"/>
    </source>
</evidence>
<dbReference type="Proteomes" id="UP001519460">
    <property type="component" value="Unassembled WGS sequence"/>
</dbReference>
<feature type="compositionally biased region" description="Acidic residues" evidence="1">
    <location>
        <begin position="83"/>
        <end position="92"/>
    </location>
</feature>
<feature type="compositionally biased region" description="Polar residues" evidence="1">
    <location>
        <begin position="1"/>
        <end position="17"/>
    </location>
</feature>
<organism evidence="2 3">
    <name type="scientific">Batillaria attramentaria</name>
    <dbReference type="NCBI Taxonomy" id="370345"/>
    <lineage>
        <taxon>Eukaryota</taxon>
        <taxon>Metazoa</taxon>
        <taxon>Spiralia</taxon>
        <taxon>Lophotrochozoa</taxon>
        <taxon>Mollusca</taxon>
        <taxon>Gastropoda</taxon>
        <taxon>Caenogastropoda</taxon>
        <taxon>Sorbeoconcha</taxon>
        <taxon>Cerithioidea</taxon>
        <taxon>Batillariidae</taxon>
        <taxon>Batillaria</taxon>
    </lineage>
</organism>
<dbReference type="EMBL" id="JACVVK020000560">
    <property type="protein sequence ID" value="KAK7466022.1"/>
    <property type="molecule type" value="Genomic_DNA"/>
</dbReference>
<evidence type="ECO:0000313" key="2">
    <source>
        <dbReference type="EMBL" id="KAK7466022.1"/>
    </source>
</evidence>
<feature type="region of interest" description="Disordered" evidence="1">
    <location>
        <begin position="1"/>
        <end position="23"/>
    </location>
</feature>
<proteinExistence type="predicted"/>
<evidence type="ECO:0000313" key="3">
    <source>
        <dbReference type="Proteomes" id="UP001519460"/>
    </source>
</evidence>
<protein>
    <submittedName>
        <fullName evidence="2">Uncharacterized protein</fullName>
    </submittedName>
</protein>
<name>A0ABD0J8T8_9CAEN</name>
<dbReference type="AlphaFoldDB" id="A0ABD0J8T8"/>
<reference evidence="2 3" key="1">
    <citation type="journal article" date="2023" name="Sci. Data">
        <title>Genome assembly of the Korean intertidal mud-creeper Batillaria attramentaria.</title>
        <authorList>
            <person name="Patra A.K."/>
            <person name="Ho P.T."/>
            <person name="Jun S."/>
            <person name="Lee S.J."/>
            <person name="Kim Y."/>
            <person name="Won Y.J."/>
        </authorList>
    </citation>
    <scope>NUCLEOTIDE SEQUENCE [LARGE SCALE GENOMIC DNA]</scope>
    <source>
        <strain evidence="2">Wonlab-2016</strain>
    </source>
</reference>
<keyword evidence="3" id="KW-1185">Reference proteome</keyword>